<name>A0AAP0EUD4_9MAGN</name>
<dbReference type="AlphaFoldDB" id="A0AAP0EUD4"/>
<protein>
    <submittedName>
        <fullName evidence="2">Uncharacterized protein</fullName>
    </submittedName>
</protein>
<comment type="caution">
    <text evidence="2">The sequence shown here is derived from an EMBL/GenBank/DDBJ whole genome shotgun (WGS) entry which is preliminary data.</text>
</comment>
<dbReference type="Proteomes" id="UP001419268">
    <property type="component" value="Unassembled WGS sequence"/>
</dbReference>
<evidence type="ECO:0000313" key="2">
    <source>
        <dbReference type="EMBL" id="KAK9095154.1"/>
    </source>
</evidence>
<sequence length="310" mass="33534">MFGRVGESERRSGGEPEQCNSYFSLCTPDGDHYVFTNREGNFVAHCLAKTAIEHNVGGAGADTIPISISSNIQMYVVEKRLVREIETHPRSLVHKIQVPHIRRRQKLLRHGLAGASSTTKTAVAEYQIPSLAAAKNAPPTPEWGWSPVPREKARVVEGVIGDGGRRSRKEADKASFPSAIVDSAEKLGRPPTALELCIYFHTKDHDGVTFLDSRVEKIVCDDKGRTYGLGWTPSCRGTGMLQPEEAGGGDVAGSSRPISTPNEPSSFCGWTSGDVDTHSSGYADHTLTQDQLREVQDPLESHGAGSNGQS</sequence>
<keyword evidence="3" id="KW-1185">Reference proteome</keyword>
<dbReference type="EMBL" id="JBBNAG010000011">
    <property type="protein sequence ID" value="KAK9095154.1"/>
    <property type="molecule type" value="Genomic_DNA"/>
</dbReference>
<evidence type="ECO:0000256" key="1">
    <source>
        <dbReference type="SAM" id="MobiDB-lite"/>
    </source>
</evidence>
<proteinExistence type="predicted"/>
<feature type="region of interest" description="Disordered" evidence="1">
    <location>
        <begin position="243"/>
        <end position="310"/>
    </location>
</feature>
<feature type="compositionally biased region" description="Polar residues" evidence="1">
    <location>
        <begin position="256"/>
        <end position="269"/>
    </location>
</feature>
<evidence type="ECO:0000313" key="3">
    <source>
        <dbReference type="Proteomes" id="UP001419268"/>
    </source>
</evidence>
<reference evidence="2 3" key="1">
    <citation type="submission" date="2024-01" db="EMBL/GenBank/DDBJ databases">
        <title>Genome assemblies of Stephania.</title>
        <authorList>
            <person name="Yang L."/>
        </authorList>
    </citation>
    <scope>NUCLEOTIDE SEQUENCE [LARGE SCALE GENOMIC DNA]</scope>
    <source>
        <strain evidence="2">JXDWG</strain>
        <tissue evidence="2">Leaf</tissue>
    </source>
</reference>
<organism evidence="2 3">
    <name type="scientific">Stephania cephalantha</name>
    <dbReference type="NCBI Taxonomy" id="152367"/>
    <lineage>
        <taxon>Eukaryota</taxon>
        <taxon>Viridiplantae</taxon>
        <taxon>Streptophyta</taxon>
        <taxon>Embryophyta</taxon>
        <taxon>Tracheophyta</taxon>
        <taxon>Spermatophyta</taxon>
        <taxon>Magnoliopsida</taxon>
        <taxon>Ranunculales</taxon>
        <taxon>Menispermaceae</taxon>
        <taxon>Menispermoideae</taxon>
        <taxon>Cissampelideae</taxon>
        <taxon>Stephania</taxon>
    </lineage>
</organism>
<feature type="compositionally biased region" description="Basic and acidic residues" evidence="1">
    <location>
        <begin position="291"/>
        <end position="300"/>
    </location>
</feature>
<accession>A0AAP0EUD4</accession>
<gene>
    <name evidence="2" type="ORF">Scep_026623</name>
</gene>